<accession>A0AA38FZU3</accession>
<protein>
    <submittedName>
        <fullName evidence="1">Uncharacterized protein</fullName>
    </submittedName>
</protein>
<reference evidence="1 2" key="1">
    <citation type="journal article" date="2021" name="Nat. Plants">
        <title>The Taxus genome provides insights into paclitaxel biosynthesis.</title>
        <authorList>
            <person name="Xiong X."/>
            <person name="Gou J."/>
            <person name="Liao Q."/>
            <person name="Li Y."/>
            <person name="Zhou Q."/>
            <person name="Bi G."/>
            <person name="Li C."/>
            <person name="Du R."/>
            <person name="Wang X."/>
            <person name="Sun T."/>
            <person name="Guo L."/>
            <person name="Liang H."/>
            <person name="Lu P."/>
            <person name="Wu Y."/>
            <person name="Zhang Z."/>
            <person name="Ro D.K."/>
            <person name="Shang Y."/>
            <person name="Huang S."/>
            <person name="Yan J."/>
        </authorList>
    </citation>
    <scope>NUCLEOTIDE SEQUENCE [LARGE SCALE GENOMIC DNA]</scope>
    <source>
        <strain evidence="1">Ta-2019</strain>
    </source>
</reference>
<feature type="non-terminal residue" evidence="1">
    <location>
        <position position="59"/>
    </location>
</feature>
<sequence length="59" mass="5339">FSSTGGGGNGCSSAGGGGNGCSSVGGGGIVGKGSLSVEARGEMVSMLAEDPSIGDEGDD</sequence>
<dbReference type="AlphaFoldDB" id="A0AA38FZU3"/>
<name>A0AA38FZU3_TAXCH</name>
<gene>
    <name evidence="1" type="ORF">KI387_022368</name>
</gene>
<feature type="non-terminal residue" evidence="1">
    <location>
        <position position="1"/>
    </location>
</feature>
<keyword evidence="2" id="KW-1185">Reference proteome</keyword>
<proteinExistence type="predicted"/>
<dbReference type="EMBL" id="JAHRHJ020000005">
    <property type="protein sequence ID" value="KAH9313741.1"/>
    <property type="molecule type" value="Genomic_DNA"/>
</dbReference>
<organism evidence="1 2">
    <name type="scientific">Taxus chinensis</name>
    <name type="common">Chinese yew</name>
    <name type="synonym">Taxus wallichiana var. chinensis</name>
    <dbReference type="NCBI Taxonomy" id="29808"/>
    <lineage>
        <taxon>Eukaryota</taxon>
        <taxon>Viridiplantae</taxon>
        <taxon>Streptophyta</taxon>
        <taxon>Embryophyta</taxon>
        <taxon>Tracheophyta</taxon>
        <taxon>Spermatophyta</taxon>
        <taxon>Pinopsida</taxon>
        <taxon>Pinidae</taxon>
        <taxon>Conifers II</taxon>
        <taxon>Cupressales</taxon>
        <taxon>Taxaceae</taxon>
        <taxon>Taxus</taxon>
    </lineage>
</organism>
<comment type="caution">
    <text evidence="1">The sequence shown here is derived from an EMBL/GenBank/DDBJ whole genome shotgun (WGS) entry which is preliminary data.</text>
</comment>
<evidence type="ECO:0000313" key="1">
    <source>
        <dbReference type="EMBL" id="KAH9313741.1"/>
    </source>
</evidence>
<evidence type="ECO:0000313" key="2">
    <source>
        <dbReference type="Proteomes" id="UP000824469"/>
    </source>
</evidence>
<dbReference type="Proteomes" id="UP000824469">
    <property type="component" value="Unassembled WGS sequence"/>
</dbReference>